<dbReference type="GO" id="GO:0008641">
    <property type="term" value="F:ubiquitin-like modifier activating enzyme activity"/>
    <property type="evidence" value="ECO:0007669"/>
    <property type="project" value="InterPro"/>
</dbReference>
<dbReference type="InterPro" id="IPR035985">
    <property type="entry name" value="Ubiquitin-activating_enz"/>
</dbReference>
<dbReference type="Pfam" id="PF00899">
    <property type="entry name" value="ThiF"/>
    <property type="match status" value="1"/>
</dbReference>
<organism evidence="5">
    <name type="scientific">hydrothermal vent metagenome</name>
    <dbReference type="NCBI Taxonomy" id="652676"/>
    <lineage>
        <taxon>unclassified sequences</taxon>
        <taxon>metagenomes</taxon>
        <taxon>ecological metagenomes</taxon>
    </lineage>
</organism>
<dbReference type="EC" id="2.7.7.80" evidence="5"/>
<gene>
    <name evidence="5" type="ORF">MNBD_GAMMA12-3970</name>
</gene>
<evidence type="ECO:0000259" key="4">
    <source>
        <dbReference type="Pfam" id="PF00899"/>
    </source>
</evidence>
<dbReference type="GO" id="GO:0008146">
    <property type="term" value="F:sulfotransferase activity"/>
    <property type="evidence" value="ECO:0007669"/>
    <property type="project" value="TreeGrafter"/>
</dbReference>
<proteinExistence type="predicted"/>
<protein>
    <submittedName>
        <fullName evidence="5">Molybdopterin-synthase adenylyltransferase</fullName>
        <ecNumber evidence="5">2.7.7.80</ecNumber>
    </submittedName>
</protein>
<reference evidence="5" key="1">
    <citation type="submission" date="2018-06" db="EMBL/GenBank/DDBJ databases">
        <authorList>
            <person name="Zhirakovskaya E."/>
        </authorList>
    </citation>
    <scope>NUCLEOTIDE SEQUENCE</scope>
</reference>
<dbReference type="GO" id="GO:0004792">
    <property type="term" value="F:thiosulfate-cyanide sulfurtransferase activity"/>
    <property type="evidence" value="ECO:0007669"/>
    <property type="project" value="TreeGrafter"/>
</dbReference>
<dbReference type="InterPro" id="IPR045886">
    <property type="entry name" value="ThiF/MoeB/HesA"/>
</dbReference>
<keyword evidence="1 5" id="KW-0808">Transferase</keyword>
<evidence type="ECO:0000256" key="3">
    <source>
        <dbReference type="ARBA" id="ARBA00022840"/>
    </source>
</evidence>
<dbReference type="CDD" id="cd00757">
    <property type="entry name" value="ThiF_MoeB_HesA_family"/>
    <property type="match status" value="1"/>
</dbReference>
<dbReference type="NCBIfam" id="NF004281">
    <property type="entry name" value="PRK05690.1"/>
    <property type="match status" value="1"/>
</dbReference>
<dbReference type="AlphaFoldDB" id="A0A3B0XSN2"/>
<dbReference type="InterPro" id="IPR000594">
    <property type="entry name" value="ThiF_NAD_FAD-bd"/>
</dbReference>
<name>A0A3B0XSN2_9ZZZZ</name>
<feature type="domain" description="THIF-type NAD/FAD binding fold" evidence="4">
    <location>
        <begin position="21"/>
        <end position="256"/>
    </location>
</feature>
<keyword evidence="2" id="KW-0547">Nucleotide-binding</keyword>
<dbReference type="SUPFAM" id="SSF69572">
    <property type="entry name" value="Activating enzymes of the ubiquitin-like proteins"/>
    <property type="match status" value="1"/>
</dbReference>
<dbReference type="Gene3D" id="3.40.50.720">
    <property type="entry name" value="NAD(P)-binding Rossmann-like Domain"/>
    <property type="match status" value="1"/>
</dbReference>
<evidence type="ECO:0000313" key="5">
    <source>
        <dbReference type="EMBL" id="VAW71425.1"/>
    </source>
</evidence>
<evidence type="ECO:0000256" key="2">
    <source>
        <dbReference type="ARBA" id="ARBA00022741"/>
    </source>
</evidence>
<dbReference type="PANTHER" id="PTHR10953">
    <property type="entry name" value="UBIQUITIN-ACTIVATING ENZYME E1"/>
    <property type="match status" value="1"/>
</dbReference>
<sequence length="269" mass="29560">MTHDTISGDKMELSDDQLLRYSKQIMLPQFGIESQKCLLQSRALLFGLGGLGSPIALYLAAAGVGHITLVDPDQVELSNLQRQIIHHQSNIGDNKVDSARQSIVQLNQEIKLHCVAEALNDDQLIQQAQLADVVIDATDHFTIRDRINKACVSTRTPLVSGAAIRMEGQVSVFRNDLEDAPCYRCLYPELDEEQQTCSENGILAPVTGIIGSIQALETIKLLTGVGSSLAGKLLLLDAMTMEWREFKLKQDKACPVCCSANRSSHPLHR</sequence>
<dbReference type="EMBL" id="UOFL01000021">
    <property type="protein sequence ID" value="VAW71425.1"/>
    <property type="molecule type" value="Genomic_DNA"/>
</dbReference>
<accession>A0A3B0XSN2</accession>
<keyword evidence="5" id="KW-0548">Nucleotidyltransferase</keyword>
<dbReference type="GO" id="GO:0061605">
    <property type="term" value="F:molybdopterin-synthase adenylyltransferase activity"/>
    <property type="evidence" value="ECO:0007669"/>
    <property type="project" value="UniProtKB-EC"/>
</dbReference>
<keyword evidence="3" id="KW-0067">ATP-binding</keyword>
<evidence type="ECO:0000256" key="1">
    <source>
        <dbReference type="ARBA" id="ARBA00022679"/>
    </source>
</evidence>
<dbReference type="PANTHER" id="PTHR10953:SF194">
    <property type="entry name" value="MOLYBDOPTERIN-SYNTHASE ADENYLYLTRANSFERASE"/>
    <property type="match status" value="1"/>
</dbReference>
<dbReference type="GO" id="GO:0005829">
    <property type="term" value="C:cytosol"/>
    <property type="evidence" value="ECO:0007669"/>
    <property type="project" value="TreeGrafter"/>
</dbReference>
<dbReference type="GO" id="GO:0005524">
    <property type="term" value="F:ATP binding"/>
    <property type="evidence" value="ECO:0007669"/>
    <property type="project" value="UniProtKB-KW"/>
</dbReference>
<dbReference type="FunFam" id="3.40.50.720:FF:000033">
    <property type="entry name" value="Adenylyltransferase and sulfurtransferase MOCS3"/>
    <property type="match status" value="1"/>
</dbReference>